<dbReference type="PANTHER" id="PTHR30193">
    <property type="entry name" value="ABC TRANSPORTER PERMEASE PROTEIN"/>
    <property type="match status" value="1"/>
</dbReference>
<dbReference type="CDD" id="cd06261">
    <property type="entry name" value="TM_PBP2"/>
    <property type="match status" value="1"/>
</dbReference>
<evidence type="ECO:0000256" key="2">
    <source>
        <dbReference type="ARBA" id="ARBA00022448"/>
    </source>
</evidence>
<comment type="caution">
    <text evidence="9">The sequence shown here is derived from an EMBL/GenBank/DDBJ whole genome shotgun (WGS) entry which is preliminary data.</text>
</comment>
<evidence type="ECO:0000256" key="1">
    <source>
        <dbReference type="ARBA" id="ARBA00004651"/>
    </source>
</evidence>
<reference evidence="9 10" key="1">
    <citation type="journal article" date="2023" name="Genome Announc.">
        <title>Pan-Genome Analyses of the Genus Cohnella and Proposal of the Novel Species Cohnella silvisoli sp. nov., Isolated from Forest Soil.</title>
        <authorList>
            <person name="Wang C."/>
            <person name="Mao L."/>
            <person name="Bao G."/>
            <person name="Zhu H."/>
        </authorList>
    </citation>
    <scope>NUCLEOTIDE SEQUENCE [LARGE SCALE GENOMIC DNA]</scope>
    <source>
        <strain evidence="9 10">NL03-T5-1</strain>
    </source>
</reference>
<keyword evidence="10" id="KW-1185">Reference proteome</keyword>
<feature type="transmembrane region" description="Helical" evidence="7">
    <location>
        <begin position="105"/>
        <end position="125"/>
    </location>
</feature>
<evidence type="ECO:0000256" key="3">
    <source>
        <dbReference type="ARBA" id="ARBA00022475"/>
    </source>
</evidence>
<feature type="transmembrane region" description="Helical" evidence="7">
    <location>
        <begin position="208"/>
        <end position="228"/>
    </location>
</feature>
<comment type="subcellular location">
    <subcellularLocation>
        <location evidence="1 7">Cell membrane</location>
        <topology evidence="1 7">Multi-pass membrane protein</topology>
    </subcellularLocation>
</comment>
<name>A0ABV1L4D3_9BACL</name>
<dbReference type="InterPro" id="IPR051393">
    <property type="entry name" value="ABC_transporter_permease"/>
</dbReference>
<feature type="transmembrane region" description="Helical" evidence="7">
    <location>
        <begin position="72"/>
        <end position="93"/>
    </location>
</feature>
<evidence type="ECO:0000256" key="5">
    <source>
        <dbReference type="ARBA" id="ARBA00022989"/>
    </source>
</evidence>
<comment type="similarity">
    <text evidence="7">Belongs to the binding-protein-dependent transport system permease family.</text>
</comment>
<keyword evidence="2 7" id="KW-0813">Transport</keyword>
<dbReference type="EMBL" id="JASKHM010000029">
    <property type="protein sequence ID" value="MEQ4487113.1"/>
    <property type="molecule type" value="Genomic_DNA"/>
</dbReference>
<feature type="transmembrane region" description="Helical" evidence="7">
    <location>
        <begin position="12"/>
        <end position="31"/>
    </location>
</feature>
<dbReference type="PROSITE" id="PS50928">
    <property type="entry name" value="ABC_TM1"/>
    <property type="match status" value="1"/>
</dbReference>
<evidence type="ECO:0000256" key="6">
    <source>
        <dbReference type="ARBA" id="ARBA00023136"/>
    </source>
</evidence>
<evidence type="ECO:0000256" key="4">
    <source>
        <dbReference type="ARBA" id="ARBA00022692"/>
    </source>
</evidence>
<dbReference type="RefSeq" id="WP_232190156.1">
    <property type="nucleotide sequence ID" value="NZ_JAIOAP010000028.1"/>
</dbReference>
<dbReference type="InterPro" id="IPR000515">
    <property type="entry name" value="MetI-like"/>
</dbReference>
<keyword evidence="6 7" id="KW-0472">Membrane</keyword>
<dbReference type="PANTHER" id="PTHR30193:SF37">
    <property type="entry name" value="INNER MEMBRANE ABC TRANSPORTER PERMEASE PROTEIN YCJO"/>
    <property type="match status" value="1"/>
</dbReference>
<keyword evidence="3" id="KW-1003">Cell membrane</keyword>
<dbReference type="InterPro" id="IPR035906">
    <property type="entry name" value="MetI-like_sf"/>
</dbReference>
<evidence type="ECO:0000313" key="10">
    <source>
        <dbReference type="Proteomes" id="UP001493487"/>
    </source>
</evidence>
<dbReference type="SUPFAM" id="SSF161098">
    <property type="entry name" value="MetI-like"/>
    <property type="match status" value="1"/>
</dbReference>
<dbReference type="Gene3D" id="1.10.3720.10">
    <property type="entry name" value="MetI-like"/>
    <property type="match status" value="1"/>
</dbReference>
<keyword evidence="4 7" id="KW-0812">Transmembrane</keyword>
<evidence type="ECO:0000256" key="7">
    <source>
        <dbReference type="RuleBase" id="RU363032"/>
    </source>
</evidence>
<feature type="transmembrane region" description="Helical" evidence="7">
    <location>
        <begin position="260"/>
        <end position="282"/>
    </location>
</feature>
<dbReference type="Pfam" id="PF00528">
    <property type="entry name" value="BPD_transp_1"/>
    <property type="match status" value="1"/>
</dbReference>
<evidence type="ECO:0000259" key="8">
    <source>
        <dbReference type="PROSITE" id="PS50928"/>
    </source>
</evidence>
<keyword evidence="5 7" id="KW-1133">Transmembrane helix</keyword>
<dbReference type="Proteomes" id="UP001493487">
    <property type="component" value="Unassembled WGS sequence"/>
</dbReference>
<feature type="domain" description="ABC transmembrane type-1" evidence="8">
    <location>
        <begin position="68"/>
        <end position="281"/>
    </location>
</feature>
<accession>A0ABV1L4D3</accession>
<sequence length="292" mass="32858">MKSSAKNYGFGLLLVLPAMAVFTLFIYYPFIQSLYYSFTEWDSIRDPKFIGFDNYIYFFQDSKMMQGAKNTIWMTLFGLLIQNPLALLLAVLLNRSFRTKAFLRTAFYLPVIVSLVVASVVWNSILQFDGVLNYILTHIGQEQAARDWLGNIRTVFPVIVLLTQWQALGYCAVIYLAGLQSIPADLYEASTIDGAGPFMKFRYITFPLLMPAVTVVVFITIVGGLRLFDLPYVLTNGGPGTASYTLTLAIYNAAFKEFTYGYATAAGVVLMIIIMIVTFAQLRLTRSREVEL</sequence>
<evidence type="ECO:0000313" key="9">
    <source>
        <dbReference type="EMBL" id="MEQ4487113.1"/>
    </source>
</evidence>
<gene>
    <name evidence="9" type="ORF">QJS35_32525</name>
</gene>
<protein>
    <submittedName>
        <fullName evidence="9">Sugar ABC transporter permease</fullName>
    </submittedName>
</protein>
<proteinExistence type="inferred from homology"/>
<organism evidence="9 10">
    <name type="scientific">Cohnella silvisoli</name>
    <dbReference type="NCBI Taxonomy" id="2873699"/>
    <lineage>
        <taxon>Bacteria</taxon>
        <taxon>Bacillati</taxon>
        <taxon>Bacillota</taxon>
        <taxon>Bacilli</taxon>
        <taxon>Bacillales</taxon>
        <taxon>Paenibacillaceae</taxon>
        <taxon>Cohnella</taxon>
    </lineage>
</organism>